<dbReference type="PIRSF" id="PIRSF029827">
    <property type="entry name" value="Fe_traffic_YggX"/>
    <property type="match status" value="1"/>
</dbReference>
<dbReference type="Gene3D" id="1.10.3880.10">
    <property type="entry name" value="Fe(II) trafficking protein YggX"/>
    <property type="match status" value="1"/>
</dbReference>
<dbReference type="InterPro" id="IPR007457">
    <property type="entry name" value="Fe_traffick_prot_YggX"/>
</dbReference>
<dbReference type="NCBIfam" id="NF003817">
    <property type="entry name" value="PRK05408.1"/>
    <property type="match status" value="1"/>
</dbReference>
<dbReference type="AlphaFoldDB" id="A0A1M4Z0C2"/>
<evidence type="ECO:0000256" key="1">
    <source>
        <dbReference type="ARBA" id="ARBA00023004"/>
    </source>
</evidence>
<evidence type="ECO:0000313" key="3">
    <source>
        <dbReference type="EMBL" id="SHF11398.1"/>
    </source>
</evidence>
<dbReference type="RefSeq" id="WP_072838966.1">
    <property type="nucleotide sequence ID" value="NZ_FQVF01000005.1"/>
</dbReference>
<dbReference type="SUPFAM" id="SSF111148">
    <property type="entry name" value="YggX-like"/>
    <property type="match status" value="1"/>
</dbReference>
<comment type="function">
    <text evidence="2">Could be a mediator in iron transactions between iron acquisition and iron-requiring processes, such as synthesis and/or repair of Fe-S clusters in biosynthetic enzymes.</text>
</comment>
<dbReference type="InterPro" id="IPR036766">
    <property type="entry name" value="Fe_traffick_prot_YggX_sf"/>
</dbReference>
<gene>
    <name evidence="3" type="ORF">SAMN02745753_01370</name>
</gene>
<dbReference type="EMBL" id="FQVF01000005">
    <property type="protein sequence ID" value="SHF11398.1"/>
    <property type="molecule type" value="Genomic_DNA"/>
</dbReference>
<dbReference type="Proteomes" id="UP000184517">
    <property type="component" value="Unassembled WGS sequence"/>
</dbReference>
<evidence type="ECO:0000256" key="2">
    <source>
        <dbReference type="HAMAP-Rule" id="MF_00686"/>
    </source>
</evidence>
<sequence length="94" mass="11030">MANTVFCKKFKKDMEALDRAPLPGAKGQEILQNVSKQAWQEWQQLQTMMINEKQLNLMQPESRKYVMEQMDKFFNNEATDKLAGYVDPDDIKEL</sequence>
<dbReference type="Pfam" id="PF04362">
    <property type="entry name" value="Iron_traffic"/>
    <property type="match status" value="1"/>
</dbReference>
<dbReference type="STRING" id="1122206.SAMN02745753_01370"/>
<accession>A0A1M4Z0C2</accession>
<organism evidence="3 4">
    <name type="scientific">Marinomonas polaris DSM 16579</name>
    <dbReference type="NCBI Taxonomy" id="1122206"/>
    <lineage>
        <taxon>Bacteria</taxon>
        <taxon>Pseudomonadati</taxon>
        <taxon>Pseudomonadota</taxon>
        <taxon>Gammaproteobacteria</taxon>
        <taxon>Oceanospirillales</taxon>
        <taxon>Oceanospirillaceae</taxon>
        <taxon>Marinomonas</taxon>
    </lineage>
</organism>
<keyword evidence="1 2" id="KW-0408">Iron</keyword>
<dbReference type="PANTHER" id="PTHR36965">
    <property type="entry name" value="FE(2+)-TRAFFICKING PROTEIN-RELATED"/>
    <property type="match status" value="1"/>
</dbReference>
<dbReference type="GO" id="GO:0005506">
    <property type="term" value="F:iron ion binding"/>
    <property type="evidence" value="ECO:0007669"/>
    <property type="project" value="UniProtKB-UniRule"/>
</dbReference>
<dbReference type="HAMAP" id="MF_00686">
    <property type="entry name" value="Fe_traffic_YggX"/>
    <property type="match status" value="1"/>
</dbReference>
<dbReference type="OrthoDB" id="9804318at2"/>
<dbReference type="GO" id="GO:0034599">
    <property type="term" value="P:cellular response to oxidative stress"/>
    <property type="evidence" value="ECO:0007669"/>
    <property type="project" value="TreeGrafter"/>
</dbReference>
<name>A0A1M4Z0C2_9GAMM</name>
<protein>
    <recommendedName>
        <fullName evidence="2">Probable Fe(2+)-trafficking protein</fullName>
    </recommendedName>
</protein>
<evidence type="ECO:0000313" key="4">
    <source>
        <dbReference type="Proteomes" id="UP000184517"/>
    </source>
</evidence>
<reference evidence="4" key="1">
    <citation type="submission" date="2016-11" db="EMBL/GenBank/DDBJ databases">
        <authorList>
            <person name="Varghese N."/>
            <person name="Submissions S."/>
        </authorList>
    </citation>
    <scope>NUCLEOTIDE SEQUENCE [LARGE SCALE GENOMIC DNA]</scope>
    <source>
        <strain evidence="4">DSM 16579</strain>
    </source>
</reference>
<keyword evidence="4" id="KW-1185">Reference proteome</keyword>
<dbReference type="GO" id="GO:0005829">
    <property type="term" value="C:cytosol"/>
    <property type="evidence" value="ECO:0007669"/>
    <property type="project" value="TreeGrafter"/>
</dbReference>
<comment type="similarity">
    <text evidence="2">Belongs to the Fe(2+)-trafficking protein family.</text>
</comment>
<dbReference type="PANTHER" id="PTHR36965:SF1">
    <property type="entry name" value="FE(2+)-TRAFFICKING PROTEIN-RELATED"/>
    <property type="match status" value="1"/>
</dbReference>
<proteinExistence type="inferred from homology"/>